<keyword evidence="2" id="KW-1185">Reference proteome</keyword>
<name>A0ABP8WZ41_9ACTN</name>
<dbReference type="Proteomes" id="UP001499974">
    <property type="component" value="Unassembled WGS sequence"/>
</dbReference>
<dbReference type="RefSeq" id="WP_345520082.1">
    <property type="nucleotide sequence ID" value="NZ_BAABKM010000002.1"/>
</dbReference>
<reference evidence="2" key="1">
    <citation type="journal article" date="2019" name="Int. J. Syst. Evol. Microbiol.">
        <title>The Global Catalogue of Microorganisms (GCM) 10K type strain sequencing project: providing services to taxonomists for standard genome sequencing and annotation.</title>
        <authorList>
            <consortium name="The Broad Institute Genomics Platform"/>
            <consortium name="The Broad Institute Genome Sequencing Center for Infectious Disease"/>
            <person name="Wu L."/>
            <person name="Ma J."/>
        </authorList>
    </citation>
    <scope>NUCLEOTIDE SEQUENCE [LARGE SCALE GENOMIC DNA]</scope>
    <source>
        <strain evidence="2">JCM 18531</strain>
    </source>
</reference>
<organism evidence="1 2">
    <name type="scientific">Nocardioides conyzicola</name>
    <dbReference type="NCBI Taxonomy" id="1651781"/>
    <lineage>
        <taxon>Bacteria</taxon>
        <taxon>Bacillati</taxon>
        <taxon>Actinomycetota</taxon>
        <taxon>Actinomycetes</taxon>
        <taxon>Propionibacteriales</taxon>
        <taxon>Nocardioidaceae</taxon>
        <taxon>Nocardioides</taxon>
    </lineage>
</organism>
<sequence length="411" mass="45231">MPPHLRIDADALARHVIRHGRAAKGLRPVGFRLDSEGINLGVTLPGPDWLAVMLTLGDLDAFRDGARLVVRPHGHDAEPEALDLPVVAGSLRETVRALPERDDAGDAYRDLRLAAGTPSARFGEYALDVGRAYVQTLPALPKRPKAPRQRLRTRTPLERQRAGRVRRSADERASAEWGLSAFIAIEAPEPHARLSGSAVFDFVADLLAYAVERHDETVVHPDPRDAALYRSGLAERRAAWDEIRVDEWEDPPPGRPRPVSRRVLFEVAEDIGAFRVTRPRGSVALTVIEAPGRVLSAFVTHCLRRAGVADPVEYAAATEERVCALAPKSQPESLDRRVVALPWQVVYAVALNEDGVRAFGRMAQAHIERHPEERDIIIVVARTLRDGDPDGLVAQMRSRCAEALRAEQASA</sequence>
<evidence type="ECO:0000313" key="2">
    <source>
        <dbReference type="Proteomes" id="UP001499974"/>
    </source>
</evidence>
<gene>
    <name evidence="1" type="ORF">GCM10023349_11090</name>
</gene>
<dbReference type="EMBL" id="BAABKM010000002">
    <property type="protein sequence ID" value="GAA4697088.1"/>
    <property type="molecule type" value="Genomic_DNA"/>
</dbReference>
<protein>
    <submittedName>
        <fullName evidence="1">Uncharacterized protein</fullName>
    </submittedName>
</protein>
<comment type="caution">
    <text evidence="1">The sequence shown here is derived from an EMBL/GenBank/DDBJ whole genome shotgun (WGS) entry which is preliminary data.</text>
</comment>
<proteinExistence type="predicted"/>
<accession>A0ABP8WZ41</accession>
<evidence type="ECO:0000313" key="1">
    <source>
        <dbReference type="EMBL" id="GAA4697088.1"/>
    </source>
</evidence>